<dbReference type="AlphaFoldDB" id="B9XEU7"/>
<accession>B9XEU7</accession>
<evidence type="ECO:0000313" key="2">
    <source>
        <dbReference type="Proteomes" id="UP000003688"/>
    </source>
</evidence>
<dbReference type="Proteomes" id="UP000003688">
    <property type="component" value="Unassembled WGS sequence"/>
</dbReference>
<dbReference type="EMBL" id="ABOX02000008">
    <property type="protein sequence ID" value="EEF61811.1"/>
    <property type="molecule type" value="Genomic_DNA"/>
</dbReference>
<name>B9XEU7_PEDPL</name>
<proteinExistence type="predicted"/>
<protein>
    <submittedName>
        <fullName evidence="1">Uncharacterized protein</fullName>
    </submittedName>
</protein>
<reference evidence="1 2" key="1">
    <citation type="journal article" date="2011" name="J. Bacteriol.">
        <title>Genome sequence of 'Pedosphaera parvula' Ellin514, an aerobic Verrucomicrobial isolate from pasture soil.</title>
        <authorList>
            <person name="Kant R."/>
            <person name="van Passel M.W."/>
            <person name="Sangwan P."/>
            <person name="Palva A."/>
            <person name="Lucas S."/>
            <person name="Copeland A."/>
            <person name="Lapidus A."/>
            <person name="Glavina Del Rio T."/>
            <person name="Dalin E."/>
            <person name="Tice H."/>
            <person name="Bruce D."/>
            <person name="Goodwin L."/>
            <person name="Pitluck S."/>
            <person name="Chertkov O."/>
            <person name="Larimer F.W."/>
            <person name="Land M.L."/>
            <person name="Hauser L."/>
            <person name="Brettin T.S."/>
            <person name="Detter J.C."/>
            <person name="Han S."/>
            <person name="de Vos W.M."/>
            <person name="Janssen P.H."/>
            <person name="Smidt H."/>
        </authorList>
    </citation>
    <scope>NUCLEOTIDE SEQUENCE [LARGE SCALE GENOMIC DNA]</scope>
    <source>
        <strain evidence="1 2">Ellin514</strain>
    </source>
</reference>
<comment type="caution">
    <text evidence="1">The sequence shown here is derived from an EMBL/GenBank/DDBJ whole genome shotgun (WGS) entry which is preliminary data.</text>
</comment>
<sequence>MLIFVAFFHTGMKPCLVLIQPTGAVNTAQSSRISPTPIRIVVAITTPMTVMGMKQASVMPVDHRH</sequence>
<evidence type="ECO:0000313" key="1">
    <source>
        <dbReference type="EMBL" id="EEF61811.1"/>
    </source>
</evidence>
<organism evidence="1 2">
    <name type="scientific">Pedosphaera parvula (strain Ellin514)</name>
    <dbReference type="NCBI Taxonomy" id="320771"/>
    <lineage>
        <taxon>Bacteria</taxon>
        <taxon>Pseudomonadati</taxon>
        <taxon>Verrucomicrobiota</taxon>
        <taxon>Pedosphaerae</taxon>
        <taxon>Pedosphaerales</taxon>
        <taxon>Pedosphaeraceae</taxon>
        <taxon>Pedosphaera</taxon>
    </lineage>
</organism>
<keyword evidence="2" id="KW-1185">Reference proteome</keyword>
<gene>
    <name evidence="1" type="ORF">Cflav_PD4851</name>
</gene>